<feature type="non-terminal residue" evidence="2">
    <location>
        <position position="236"/>
    </location>
</feature>
<dbReference type="GO" id="GO:0005634">
    <property type="term" value="C:nucleus"/>
    <property type="evidence" value="ECO:0007669"/>
    <property type="project" value="TreeGrafter"/>
</dbReference>
<reference evidence="2 3" key="1">
    <citation type="journal article" date="2016" name="Mol. Biol. Evol.">
        <title>Comparative Genomics of Early-Diverging Mushroom-Forming Fungi Provides Insights into the Origins of Lignocellulose Decay Capabilities.</title>
        <authorList>
            <person name="Nagy L.G."/>
            <person name="Riley R."/>
            <person name="Tritt A."/>
            <person name="Adam C."/>
            <person name="Daum C."/>
            <person name="Floudas D."/>
            <person name="Sun H."/>
            <person name="Yadav J.S."/>
            <person name="Pangilinan J."/>
            <person name="Larsson K.H."/>
            <person name="Matsuura K."/>
            <person name="Barry K."/>
            <person name="Labutti K."/>
            <person name="Kuo R."/>
            <person name="Ohm R.A."/>
            <person name="Bhattacharya S.S."/>
            <person name="Shirouzu T."/>
            <person name="Yoshinaga Y."/>
            <person name="Martin F.M."/>
            <person name="Grigoriev I.V."/>
            <person name="Hibbett D.S."/>
        </authorList>
    </citation>
    <scope>NUCLEOTIDE SEQUENCE [LARGE SCALE GENOMIC DNA]</scope>
    <source>
        <strain evidence="2 3">CBS 109695</strain>
    </source>
</reference>
<organism evidence="2 3">
    <name type="scientific">Athelia psychrophila</name>
    <dbReference type="NCBI Taxonomy" id="1759441"/>
    <lineage>
        <taxon>Eukaryota</taxon>
        <taxon>Fungi</taxon>
        <taxon>Dikarya</taxon>
        <taxon>Basidiomycota</taxon>
        <taxon>Agaricomycotina</taxon>
        <taxon>Agaricomycetes</taxon>
        <taxon>Agaricomycetidae</taxon>
        <taxon>Atheliales</taxon>
        <taxon>Atheliaceae</taxon>
        <taxon>Athelia</taxon>
    </lineage>
</organism>
<dbReference type="GO" id="GO:0003677">
    <property type="term" value="F:DNA binding"/>
    <property type="evidence" value="ECO:0007669"/>
    <property type="project" value="TreeGrafter"/>
</dbReference>
<evidence type="ECO:0000313" key="2">
    <source>
        <dbReference type="EMBL" id="KZP28033.1"/>
    </source>
</evidence>
<gene>
    <name evidence="2" type="ORF">FIBSPDRAFT_689887</name>
</gene>
<feature type="non-terminal residue" evidence="2">
    <location>
        <position position="1"/>
    </location>
</feature>
<dbReference type="InterPro" id="IPR004875">
    <property type="entry name" value="DDE_SF_endonuclease_dom"/>
</dbReference>
<dbReference type="Pfam" id="PF03184">
    <property type="entry name" value="DDE_1"/>
    <property type="match status" value="1"/>
</dbReference>
<dbReference type="PANTHER" id="PTHR19303">
    <property type="entry name" value="TRANSPOSON"/>
    <property type="match status" value="1"/>
</dbReference>
<feature type="domain" description="DDE-1" evidence="1">
    <location>
        <begin position="36"/>
        <end position="202"/>
    </location>
</feature>
<keyword evidence="3" id="KW-1185">Reference proteome</keyword>
<accession>A0A166R921</accession>
<sequence length="236" mass="26085">YGVDETGIQPGGGTRERVIGTKGKKVQHQQRDGNRENITVIVSICADGTSLPPAVIFKGLAFQLKWEQDNPLNAVIGHSKKGWTDGEIGIEWIKIFDQQTSEKATGRHRLLLVDGHNSHYTLGFLEYAAAHNIHILCYPAHATHVYQGLDVAVSGILKIRWTEERDKFEREAGQKVAKNTFLAIYGKAHTRALTEETIRAVFRKTGVAPVDRSVMTVAMMAPSLESSCNGNLPLQQ</sequence>
<dbReference type="Proteomes" id="UP000076532">
    <property type="component" value="Unassembled WGS sequence"/>
</dbReference>
<dbReference type="AlphaFoldDB" id="A0A166R921"/>
<dbReference type="EMBL" id="KV417505">
    <property type="protein sequence ID" value="KZP28033.1"/>
    <property type="molecule type" value="Genomic_DNA"/>
</dbReference>
<evidence type="ECO:0000259" key="1">
    <source>
        <dbReference type="Pfam" id="PF03184"/>
    </source>
</evidence>
<dbReference type="PANTHER" id="PTHR19303:SF74">
    <property type="entry name" value="POGO TRANSPOSABLE ELEMENT WITH KRAB DOMAIN"/>
    <property type="match status" value="1"/>
</dbReference>
<evidence type="ECO:0000313" key="3">
    <source>
        <dbReference type="Proteomes" id="UP000076532"/>
    </source>
</evidence>
<proteinExistence type="predicted"/>
<name>A0A166R921_9AGAM</name>
<dbReference type="OrthoDB" id="2917041at2759"/>
<protein>
    <submittedName>
        <fullName evidence="2">CENP-B protein</fullName>
    </submittedName>
</protein>
<dbReference type="InterPro" id="IPR050863">
    <property type="entry name" value="CenT-Element_Derived"/>
</dbReference>